<reference evidence="1 2" key="1">
    <citation type="submission" date="2019-05" db="EMBL/GenBank/DDBJ databases">
        <authorList>
            <person name="Zhou X."/>
        </authorList>
    </citation>
    <scope>NUCLEOTIDE SEQUENCE [LARGE SCALE GENOMIC DNA]</scope>
    <source>
        <strain evidence="1 2">DSM 432</strain>
    </source>
</reference>
<dbReference type="EMBL" id="VAUP01000015">
    <property type="protein sequence ID" value="TLX43857.1"/>
    <property type="molecule type" value="Genomic_DNA"/>
</dbReference>
<proteinExistence type="predicted"/>
<organism evidence="1 2">
    <name type="scientific">Xanthobacter autotrophicus</name>
    <dbReference type="NCBI Taxonomy" id="280"/>
    <lineage>
        <taxon>Bacteria</taxon>
        <taxon>Pseudomonadati</taxon>
        <taxon>Pseudomonadota</taxon>
        <taxon>Alphaproteobacteria</taxon>
        <taxon>Hyphomicrobiales</taxon>
        <taxon>Xanthobacteraceae</taxon>
        <taxon>Xanthobacter</taxon>
    </lineage>
</organism>
<evidence type="ECO:0000313" key="1">
    <source>
        <dbReference type="EMBL" id="TLX43857.1"/>
    </source>
</evidence>
<comment type="caution">
    <text evidence="1">The sequence shown here is derived from an EMBL/GenBank/DDBJ whole genome shotgun (WGS) entry which is preliminary data.</text>
</comment>
<dbReference type="RefSeq" id="WP_138398766.1">
    <property type="nucleotide sequence ID" value="NZ_JBAFVI010000001.1"/>
</dbReference>
<sequence length="70" mass="7611">MARKLRPLSDTEVHDRLVAAAESLGYAPGETTRGNTAIATARRALVMLQLSLVKAMEESTDKLDGVRNQD</sequence>
<dbReference type="Proteomes" id="UP000305131">
    <property type="component" value="Unassembled WGS sequence"/>
</dbReference>
<dbReference type="AlphaFoldDB" id="A0A6C1KJP4"/>
<dbReference type="GeneID" id="95773219"/>
<evidence type="ECO:0000313" key="2">
    <source>
        <dbReference type="Proteomes" id="UP000305131"/>
    </source>
</evidence>
<protein>
    <submittedName>
        <fullName evidence="1">Uncharacterized protein</fullName>
    </submittedName>
</protein>
<gene>
    <name evidence="1" type="ORF">FBQ73_07085</name>
</gene>
<accession>A0A6C1KJP4</accession>
<dbReference type="OrthoDB" id="8450548at2"/>
<name>A0A6C1KJP4_XANAU</name>